<evidence type="ECO:0000256" key="1">
    <source>
        <dbReference type="ARBA" id="ARBA00010790"/>
    </source>
</evidence>
<reference evidence="4" key="1">
    <citation type="journal article" date="2023" name="G3 (Bethesda)">
        <title>Whole genome assemblies of Zophobas morio and Tenebrio molitor.</title>
        <authorList>
            <person name="Kaur S."/>
            <person name="Stinson S.A."/>
            <person name="diCenzo G.C."/>
        </authorList>
    </citation>
    <scope>NUCLEOTIDE SEQUENCE</scope>
    <source>
        <strain evidence="4">QUZm001</strain>
    </source>
</reference>
<dbReference type="Gene3D" id="3.30.560.10">
    <property type="entry name" value="Glucose Oxidase, domain 3"/>
    <property type="match status" value="1"/>
</dbReference>
<evidence type="ECO:0000313" key="5">
    <source>
        <dbReference type="Proteomes" id="UP001168821"/>
    </source>
</evidence>
<dbReference type="InterPro" id="IPR000172">
    <property type="entry name" value="GMC_OxRdtase_N"/>
</dbReference>
<dbReference type="Proteomes" id="UP001168821">
    <property type="component" value="Unassembled WGS sequence"/>
</dbReference>
<evidence type="ECO:0000313" key="4">
    <source>
        <dbReference type="EMBL" id="KAJ3656411.1"/>
    </source>
</evidence>
<comment type="caution">
    <text evidence="4">The sequence shown here is derived from an EMBL/GenBank/DDBJ whole genome shotgun (WGS) entry which is preliminary data.</text>
</comment>
<evidence type="ECO:0000259" key="2">
    <source>
        <dbReference type="Pfam" id="PF00732"/>
    </source>
</evidence>
<dbReference type="PANTHER" id="PTHR11552:SF217">
    <property type="entry name" value="GLUCOSE DEHYDROGENASE [FAD, QUINONE]"/>
    <property type="match status" value="1"/>
</dbReference>
<dbReference type="PIRSF" id="PIRSF000137">
    <property type="entry name" value="Alcohol_oxidase"/>
    <property type="match status" value="1"/>
</dbReference>
<evidence type="ECO:0000259" key="3">
    <source>
        <dbReference type="Pfam" id="PF05199"/>
    </source>
</evidence>
<dbReference type="InterPro" id="IPR036188">
    <property type="entry name" value="FAD/NAD-bd_sf"/>
</dbReference>
<sequence length="617" mass="67252">MNCGCAAPYIGPSVGDLCYGGTHILFLSLINTLVQNKCDIGEICQRVTPKTQPDTDYDFVVIGGGAAGSVVAGRLSENPAWKVLLIEAGNDEPPGTQVPSLWTNYIRRPGLDWEYSTEPQEFACLGSNEQRCTWVRTKMLGGCGAINGMMYMRGVTKDYDGWEALGNTGWGYDEVIDYFKKSEDNRQVGTLVSEEIHGTGGPMAIGRFPDHPEMADDVLEAVQELGYPVVDDINDGNFTGFTIVQAANLNGTRVSSARAFLRPARGRSNLHVMLNSTATKVLIDTTGDQKTISAVEFTYDETTFRVNVNREAIISGGTVNSAQILLLSGIGPKDELDKVGIEQVHDLPGVGQNLHNHVAFGISFNLNTLEDTNDLNWLTALHYLTNRDGPMSSTAMSQVTGRLTSKYGDPAGDNPDTQFFFGGFLASCCRTCTVGELANPDYPESHKVFSITVDNIKPKSRGYIGLHTNNPFDAPLMQPNYLAEPDDVKVIIDGIRVAQSIGNTTFLKEKYDIEFIKETYGDCEEQHTFDSDEFWECAIRYSTGPESHQSGSCKMGPASDPLAVVDPELQVYGIEGLRVADASVMPVVTSGNPHATVVMIGERAADFIKQKQSVIQK</sequence>
<feature type="domain" description="Glucose-methanol-choline oxidoreductase N-terminal" evidence="2">
    <location>
        <begin position="57"/>
        <end position="358"/>
    </location>
</feature>
<dbReference type="GO" id="GO:0050660">
    <property type="term" value="F:flavin adenine dinucleotide binding"/>
    <property type="evidence" value="ECO:0007669"/>
    <property type="project" value="InterPro"/>
</dbReference>
<name>A0AA38ILJ6_9CUCU</name>
<evidence type="ECO:0008006" key="6">
    <source>
        <dbReference type="Google" id="ProtNLM"/>
    </source>
</evidence>
<dbReference type="Pfam" id="PF00732">
    <property type="entry name" value="GMC_oxred_N"/>
    <property type="match status" value="1"/>
</dbReference>
<feature type="domain" description="Glucose-methanol-choline oxidoreductase C-terminal" evidence="3">
    <location>
        <begin position="458"/>
        <end position="601"/>
    </location>
</feature>
<keyword evidence="5" id="KW-1185">Reference proteome</keyword>
<dbReference type="InterPro" id="IPR007867">
    <property type="entry name" value="GMC_OxRtase_C"/>
</dbReference>
<gene>
    <name evidence="4" type="ORF">Zmor_015491</name>
</gene>
<dbReference type="Gene3D" id="3.50.50.60">
    <property type="entry name" value="FAD/NAD(P)-binding domain"/>
    <property type="match status" value="1"/>
</dbReference>
<organism evidence="4 5">
    <name type="scientific">Zophobas morio</name>
    <dbReference type="NCBI Taxonomy" id="2755281"/>
    <lineage>
        <taxon>Eukaryota</taxon>
        <taxon>Metazoa</taxon>
        <taxon>Ecdysozoa</taxon>
        <taxon>Arthropoda</taxon>
        <taxon>Hexapoda</taxon>
        <taxon>Insecta</taxon>
        <taxon>Pterygota</taxon>
        <taxon>Neoptera</taxon>
        <taxon>Endopterygota</taxon>
        <taxon>Coleoptera</taxon>
        <taxon>Polyphaga</taxon>
        <taxon>Cucujiformia</taxon>
        <taxon>Tenebrionidae</taxon>
        <taxon>Zophobas</taxon>
    </lineage>
</organism>
<dbReference type="SUPFAM" id="SSF54373">
    <property type="entry name" value="FAD-linked reductases, C-terminal domain"/>
    <property type="match status" value="1"/>
</dbReference>
<dbReference type="SUPFAM" id="SSF51905">
    <property type="entry name" value="FAD/NAD(P)-binding domain"/>
    <property type="match status" value="1"/>
</dbReference>
<comment type="similarity">
    <text evidence="1">Belongs to the GMC oxidoreductase family.</text>
</comment>
<dbReference type="PANTHER" id="PTHR11552">
    <property type="entry name" value="GLUCOSE-METHANOL-CHOLINE GMC OXIDOREDUCTASE"/>
    <property type="match status" value="1"/>
</dbReference>
<dbReference type="GO" id="GO:0016614">
    <property type="term" value="F:oxidoreductase activity, acting on CH-OH group of donors"/>
    <property type="evidence" value="ECO:0007669"/>
    <property type="project" value="InterPro"/>
</dbReference>
<dbReference type="InterPro" id="IPR012132">
    <property type="entry name" value="GMC_OxRdtase"/>
</dbReference>
<dbReference type="EMBL" id="JALNTZ010000004">
    <property type="protein sequence ID" value="KAJ3656411.1"/>
    <property type="molecule type" value="Genomic_DNA"/>
</dbReference>
<protein>
    <recommendedName>
        <fullName evidence="6">Glucose dehydrogenase [acceptor]</fullName>
    </recommendedName>
</protein>
<dbReference type="AlphaFoldDB" id="A0AA38ILJ6"/>
<accession>A0AA38ILJ6</accession>
<proteinExistence type="inferred from homology"/>
<dbReference type="Pfam" id="PF05199">
    <property type="entry name" value="GMC_oxred_C"/>
    <property type="match status" value="1"/>
</dbReference>